<dbReference type="Gene3D" id="1.10.630.10">
    <property type="entry name" value="Cytochrome P450"/>
    <property type="match status" value="1"/>
</dbReference>
<evidence type="ECO:0000256" key="3">
    <source>
        <dbReference type="ARBA" id="ARBA00022723"/>
    </source>
</evidence>
<sequence length="501" mass="57159">MIQVDLSTLLASLAILLVSYIVSRWWQSTTYQVFGTFDSYLRHIPTIGSDGVIFSYLDALKFYRHGHEMIHQGYTKYYGRAFKVSMISRWVVIVTGPDMVNDIRQATDDQLSFRDAVAETAQSDYMIGPQIRLDPYHVAIVRTPLTRNLGSRFADIKDEISAGFADLIHAKANEWISINVYRSIMQIVCRTSNRLYVGLPLCRDPDYMELNQQFTIDVIEGGRIINMFPLFLKPIVGRILTKVPKRIEKAVSHVGSLFAEQLEQERLHGKNRPNKPNNLISWLVDEAEGSQREIRDLSLRLLSINFSSIHTTTMAFVHILYDLCAHPEYIAPMREEVEAVIGAEGWTKVSTVNMHKVDSFVKESQRIAIGGLMMRRKVIKDFTFSNGITIPAGTHIAVATNSTHMDGRKYRNPEEFKGFRFAEMREQEGESKKHQMVSLSLDFGTFGTGRHACPGRFFAVNELKTMLAYVLLNYDVKLRNDGPRPENFGSQQTVFPTELQR</sequence>
<dbReference type="Proteomes" id="UP000724874">
    <property type="component" value="Unassembled WGS sequence"/>
</dbReference>
<dbReference type="EMBL" id="JADNYJ010000001">
    <property type="protein sequence ID" value="KAF8913740.1"/>
    <property type="molecule type" value="Genomic_DNA"/>
</dbReference>
<keyword evidence="4 7" id="KW-0560">Oxidoreductase</keyword>
<organism evidence="8 9">
    <name type="scientific">Gymnopilus junonius</name>
    <name type="common">Spectacular rustgill mushroom</name>
    <name type="synonym">Gymnopilus spectabilis subsp. junonius</name>
    <dbReference type="NCBI Taxonomy" id="109634"/>
    <lineage>
        <taxon>Eukaryota</taxon>
        <taxon>Fungi</taxon>
        <taxon>Dikarya</taxon>
        <taxon>Basidiomycota</taxon>
        <taxon>Agaricomycotina</taxon>
        <taxon>Agaricomycetes</taxon>
        <taxon>Agaricomycetidae</taxon>
        <taxon>Agaricales</taxon>
        <taxon>Agaricineae</taxon>
        <taxon>Hymenogastraceae</taxon>
        <taxon>Gymnopilus</taxon>
    </lineage>
</organism>
<dbReference type="GO" id="GO:0020037">
    <property type="term" value="F:heme binding"/>
    <property type="evidence" value="ECO:0007669"/>
    <property type="project" value="InterPro"/>
</dbReference>
<evidence type="ECO:0000256" key="5">
    <source>
        <dbReference type="ARBA" id="ARBA00023004"/>
    </source>
</evidence>
<dbReference type="OrthoDB" id="1844152at2759"/>
<keyword evidence="3 6" id="KW-0479">Metal-binding</keyword>
<evidence type="ECO:0000256" key="7">
    <source>
        <dbReference type="RuleBase" id="RU000461"/>
    </source>
</evidence>
<keyword evidence="6 7" id="KW-0349">Heme</keyword>
<dbReference type="SUPFAM" id="SSF48264">
    <property type="entry name" value="Cytochrome P450"/>
    <property type="match status" value="1"/>
</dbReference>
<accession>A0A9P5TU10</accession>
<reference evidence="8" key="1">
    <citation type="submission" date="2020-11" db="EMBL/GenBank/DDBJ databases">
        <authorList>
            <consortium name="DOE Joint Genome Institute"/>
            <person name="Ahrendt S."/>
            <person name="Riley R."/>
            <person name="Andreopoulos W."/>
            <person name="LaButti K."/>
            <person name="Pangilinan J."/>
            <person name="Ruiz-duenas F.J."/>
            <person name="Barrasa J.M."/>
            <person name="Sanchez-Garcia M."/>
            <person name="Camarero S."/>
            <person name="Miyauchi S."/>
            <person name="Serrano A."/>
            <person name="Linde D."/>
            <person name="Babiker R."/>
            <person name="Drula E."/>
            <person name="Ayuso-Fernandez I."/>
            <person name="Pacheco R."/>
            <person name="Padilla G."/>
            <person name="Ferreira P."/>
            <person name="Barriuso J."/>
            <person name="Kellner H."/>
            <person name="Castanera R."/>
            <person name="Alfaro M."/>
            <person name="Ramirez L."/>
            <person name="Pisabarro A.G."/>
            <person name="Kuo A."/>
            <person name="Tritt A."/>
            <person name="Lipzen A."/>
            <person name="He G."/>
            <person name="Yan M."/>
            <person name="Ng V."/>
            <person name="Cullen D."/>
            <person name="Martin F."/>
            <person name="Rosso M.-N."/>
            <person name="Henrissat B."/>
            <person name="Hibbett D."/>
            <person name="Martinez A.T."/>
            <person name="Grigoriev I.V."/>
        </authorList>
    </citation>
    <scope>NUCLEOTIDE SEQUENCE</scope>
    <source>
        <strain evidence="8">AH 44721</strain>
    </source>
</reference>
<dbReference type="Pfam" id="PF00067">
    <property type="entry name" value="p450"/>
    <property type="match status" value="1"/>
</dbReference>
<comment type="caution">
    <text evidence="8">The sequence shown here is derived from an EMBL/GenBank/DDBJ whole genome shotgun (WGS) entry which is preliminary data.</text>
</comment>
<dbReference type="InterPro" id="IPR002403">
    <property type="entry name" value="Cyt_P450_E_grp-IV"/>
</dbReference>
<keyword evidence="9" id="KW-1185">Reference proteome</keyword>
<dbReference type="GO" id="GO:0004497">
    <property type="term" value="F:monooxygenase activity"/>
    <property type="evidence" value="ECO:0007669"/>
    <property type="project" value="UniProtKB-KW"/>
</dbReference>
<evidence type="ECO:0000313" key="8">
    <source>
        <dbReference type="EMBL" id="KAF8913740.1"/>
    </source>
</evidence>
<proteinExistence type="inferred from homology"/>
<protein>
    <submittedName>
        <fullName evidence="8">Cytochrome P450</fullName>
    </submittedName>
</protein>
<evidence type="ECO:0000313" key="9">
    <source>
        <dbReference type="Proteomes" id="UP000724874"/>
    </source>
</evidence>
<dbReference type="AlphaFoldDB" id="A0A9P5TU10"/>
<dbReference type="CDD" id="cd11041">
    <property type="entry name" value="CYP503A1-like"/>
    <property type="match status" value="1"/>
</dbReference>
<dbReference type="GO" id="GO:0016705">
    <property type="term" value="F:oxidoreductase activity, acting on paired donors, with incorporation or reduction of molecular oxygen"/>
    <property type="evidence" value="ECO:0007669"/>
    <property type="project" value="InterPro"/>
</dbReference>
<evidence type="ECO:0000256" key="6">
    <source>
        <dbReference type="PIRSR" id="PIRSR602403-1"/>
    </source>
</evidence>
<dbReference type="GO" id="GO:0005506">
    <property type="term" value="F:iron ion binding"/>
    <property type="evidence" value="ECO:0007669"/>
    <property type="project" value="InterPro"/>
</dbReference>
<gene>
    <name evidence="8" type="ORF">CPB84DRAFT_1832634</name>
</gene>
<dbReference type="PANTHER" id="PTHR46206">
    <property type="entry name" value="CYTOCHROME P450"/>
    <property type="match status" value="1"/>
</dbReference>
<comment type="cofactor">
    <cofactor evidence="1 6">
        <name>heme</name>
        <dbReference type="ChEBI" id="CHEBI:30413"/>
    </cofactor>
</comment>
<dbReference type="PRINTS" id="PR00465">
    <property type="entry name" value="EP450IV"/>
</dbReference>
<dbReference type="InterPro" id="IPR036396">
    <property type="entry name" value="Cyt_P450_sf"/>
</dbReference>
<evidence type="ECO:0000256" key="1">
    <source>
        <dbReference type="ARBA" id="ARBA00001971"/>
    </source>
</evidence>
<evidence type="ECO:0000256" key="2">
    <source>
        <dbReference type="ARBA" id="ARBA00010617"/>
    </source>
</evidence>
<comment type="similarity">
    <text evidence="2 7">Belongs to the cytochrome P450 family.</text>
</comment>
<name>A0A9P5TU10_GYMJU</name>
<dbReference type="InterPro" id="IPR001128">
    <property type="entry name" value="Cyt_P450"/>
</dbReference>
<feature type="binding site" description="axial binding residue" evidence="6">
    <location>
        <position position="453"/>
    </location>
    <ligand>
        <name>heme</name>
        <dbReference type="ChEBI" id="CHEBI:30413"/>
    </ligand>
    <ligandPart>
        <name>Fe</name>
        <dbReference type="ChEBI" id="CHEBI:18248"/>
    </ligandPart>
</feature>
<keyword evidence="7" id="KW-0503">Monooxygenase</keyword>
<keyword evidence="5 6" id="KW-0408">Iron</keyword>
<dbReference type="InterPro" id="IPR017972">
    <property type="entry name" value="Cyt_P450_CS"/>
</dbReference>
<evidence type="ECO:0000256" key="4">
    <source>
        <dbReference type="ARBA" id="ARBA00023002"/>
    </source>
</evidence>
<dbReference type="PROSITE" id="PS00086">
    <property type="entry name" value="CYTOCHROME_P450"/>
    <property type="match status" value="1"/>
</dbReference>